<dbReference type="AlphaFoldDB" id="A0A0C9WEP2"/>
<protein>
    <recommendedName>
        <fullName evidence="7">NAD(P)-binding protein</fullName>
    </recommendedName>
</protein>
<dbReference type="Proteomes" id="UP000053820">
    <property type="component" value="Unassembled WGS sequence"/>
</dbReference>
<proteinExistence type="inferred from homology"/>
<dbReference type="GO" id="GO:0016491">
    <property type="term" value="F:oxidoreductase activity"/>
    <property type="evidence" value="ECO:0007669"/>
    <property type="project" value="UniProtKB-KW"/>
</dbReference>
<evidence type="ECO:0000256" key="4">
    <source>
        <dbReference type="RuleBase" id="RU000363"/>
    </source>
</evidence>
<keyword evidence="3" id="KW-0560">Oxidoreductase</keyword>
<dbReference type="InterPro" id="IPR002347">
    <property type="entry name" value="SDR_fam"/>
</dbReference>
<sequence length="290" mass="31328">MADSKVWFITGTSSGFGRGMAEFLLKQGHKVVATLRKPEALSDLVGQYPATQLLVIKLDVTQSADITAAFEKAHGVFGRIDVVFNNAGQMVSGEVEATNETEAREMFDVNFWGAAQVSREAVRFFREVNQPQGGRLLQVSSGVGLVGIASCGYYSASKFALEGLSEALANELDPTWNIKASVVVILVTLLEPGPFRTQISENNRLAPVHPAYADPALPGSKVRASLETGDFNDGNPEKAYAAFEKASRLEDPPIQLPLHRGALAMASGKGKSLLEAVERYGTWSDDLYFD</sequence>
<evidence type="ECO:0008006" key="7">
    <source>
        <dbReference type="Google" id="ProtNLM"/>
    </source>
</evidence>
<dbReference type="CDD" id="cd05374">
    <property type="entry name" value="17beta-HSD-like_SDR_c"/>
    <property type="match status" value="1"/>
</dbReference>
<dbReference type="PRINTS" id="PR00080">
    <property type="entry name" value="SDRFAMILY"/>
</dbReference>
<accession>A0A0C9WEP2</accession>
<dbReference type="PANTHER" id="PTHR43976">
    <property type="entry name" value="SHORT CHAIN DEHYDROGENASE"/>
    <property type="match status" value="1"/>
</dbReference>
<dbReference type="Gene3D" id="3.40.50.720">
    <property type="entry name" value="NAD(P)-binding Rossmann-like Domain"/>
    <property type="match status" value="1"/>
</dbReference>
<evidence type="ECO:0000313" key="6">
    <source>
        <dbReference type="Proteomes" id="UP000053820"/>
    </source>
</evidence>
<keyword evidence="2" id="KW-0521">NADP</keyword>
<evidence type="ECO:0000256" key="1">
    <source>
        <dbReference type="ARBA" id="ARBA00006484"/>
    </source>
</evidence>
<organism evidence="5 6">
    <name type="scientific">Hydnomerulius pinastri MD-312</name>
    <dbReference type="NCBI Taxonomy" id="994086"/>
    <lineage>
        <taxon>Eukaryota</taxon>
        <taxon>Fungi</taxon>
        <taxon>Dikarya</taxon>
        <taxon>Basidiomycota</taxon>
        <taxon>Agaricomycotina</taxon>
        <taxon>Agaricomycetes</taxon>
        <taxon>Agaricomycetidae</taxon>
        <taxon>Boletales</taxon>
        <taxon>Boletales incertae sedis</taxon>
        <taxon>Leucogyrophana</taxon>
    </lineage>
</organism>
<dbReference type="OrthoDB" id="1274115at2759"/>
<dbReference type="InterPro" id="IPR036291">
    <property type="entry name" value="NAD(P)-bd_dom_sf"/>
</dbReference>
<dbReference type="PRINTS" id="PR00081">
    <property type="entry name" value="GDHRDH"/>
</dbReference>
<evidence type="ECO:0000256" key="3">
    <source>
        <dbReference type="ARBA" id="ARBA00023002"/>
    </source>
</evidence>
<evidence type="ECO:0000313" key="5">
    <source>
        <dbReference type="EMBL" id="KIJ64091.1"/>
    </source>
</evidence>
<dbReference type="PANTHER" id="PTHR43976:SF16">
    <property type="entry name" value="SHORT-CHAIN DEHYDROGENASE_REDUCTASE FAMILY PROTEIN"/>
    <property type="match status" value="1"/>
</dbReference>
<reference evidence="5 6" key="1">
    <citation type="submission" date="2014-04" db="EMBL/GenBank/DDBJ databases">
        <title>Evolutionary Origins and Diversification of the Mycorrhizal Mutualists.</title>
        <authorList>
            <consortium name="DOE Joint Genome Institute"/>
            <consortium name="Mycorrhizal Genomics Consortium"/>
            <person name="Kohler A."/>
            <person name="Kuo A."/>
            <person name="Nagy L.G."/>
            <person name="Floudas D."/>
            <person name="Copeland A."/>
            <person name="Barry K.W."/>
            <person name="Cichocki N."/>
            <person name="Veneault-Fourrey C."/>
            <person name="LaButti K."/>
            <person name="Lindquist E.A."/>
            <person name="Lipzen A."/>
            <person name="Lundell T."/>
            <person name="Morin E."/>
            <person name="Murat C."/>
            <person name="Riley R."/>
            <person name="Ohm R."/>
            <person name="Sun H."/>
            <person name="Tunlid A."/>
            <person name="Henrissat B."/>
            <person name="Grigoriev I.V."/>
            <person name="Hibbett D.S."/>
            <person name="Martin F."/>
        </authorList>
    </citation>
    <scope>NUCLEOTIDE SEQUENCE [LARGE SCALE GENOMIC DNA]</scope>
    <source>
        <strain evidence="5 6">MD-312</strain>
    </source>
</reference>
<dbReference type="PROSITE" id="PS00061">
    <property type="entry name" value="ADH_SHORT"/>
    <property type="match status" value="1"/>
</dbReference>
<dbReference type="SUPFAM" id="SSF51735">
    <property type="entry name" value="NAD(P)-binding Rossmann-fold domains"/>
    <property type="match status" value="1"/>
</dbReference>
<evidence type="ECO:0000256" key="2">
    <source>
        <dbReference type="ARBA" id="ARBA00022857"/>
    </source>
</evidence>
<comment type="similarity">
    <text evidence="1 4">Belongs to the short-chain dehydrogenases/reductases (SDR) family.</text>
</comment>
<dbReference type="EMBL" id="KN839848">
    <property type="protein sequence ID" value="KIJ64091.1"/>
    <property type="molecule type" value="Genomic_DNA"/>
</dbReference>
<dbReference type="InterPro" id="IPR020904">
    <property type="entry name" value="Sc_DH/Rdtase_CS"/>
</dbReference>
<gene>
    <name evidence="5" type="ORF">HYDPIDRAFT_28978</name>
</gene>
<keyword evidence="6" id="KW-1185">Reference proteome</keyword>
<name>A0A0C9WEP2_9AGAM</name>
<dbReference type="HOGENOM" id="CLU_010194_2_9_1"/>
<dbReference type="Pfam" id="PF00106">
    <property type="entry name" value="adh_short"/>
    <property type="match status" value="1"/>
</dbReference>
<dbReference type="InterPro" id="IPR051911">
    <property type="entry name" value="SDR_oxidoreductase"/>
</dbReference>